<reference evidence="1 2" key="1">
    <citation type="submission" date="2019-11" db="EMBL/GenBank/DDBJ databases">
        <title>Pedobacter sp. HMF7056 Genome sequencing and assembly.</title>
        <authorList>
            <person name="Kang H."/>
            <person name="Kim H."/>
            <person name="Joh K."/>
        </authorList>
    </citation>
    <scope>NUCLEOTIDE SEQUENCE [LARGE SCALE GENOMIC DNA]</scope>
    <source>
        <strain evidence="1 2">HMF7056</strain>
    </source>
</reference>
<dbReference type="Pfam" id="PF00132">
    <property type="entry name" value="Hexapep"/>
    <property type="match status" value="1"/>
</dbReference>
<dbReference type="AlphaFoldDB" id="A0A7K1Y2G0"/>
<dbReference type="CDD" id="cd04647">
    <property type="entry name" value="LbH_MAT_like"/>
    <property type="match status" value="1"/>
</dbReference>
<dbReference type="SUPFAM" id="SSF51161">
    <property type="entry name" value="Trimeric LpxA-like enzymes"/>
    <property type="match status" value="1"/>
</dbReference>
<organism evidence="1 2">
    <name type="scientific">Hufsiella ginkgonis</name>
    <dbReference type="NCBI Taxonomy" id="2695274"/>
    <lineage>
        <taxon>Bacteria</taxon>
        <taxon>Pseudomonadati</taxon>
        <taxon>Bacteroidota</taxon>
        <taxon>Sphingobacteriia</taxon>
        <taxon>Sphingobacteriales</taxon>
        <taxon>Sphingobacteriaceae</taxon>
        <taxon>Hufsiella</taxon>
    </lineage>
</organism>
<sequence length="134" mass="14772">MARCSCNFMMYPDAVLIIHENVFFNNYCSVNCLGLVEIGENTLFGEGVKIYDHNHTYDYSGQGVLNIARDDFKIGSVRIGKHCWIGSNVIILNNVVIGDNVIIGANCLIFKDVPANSIVRSTGGTSIQERAPEK</sequence>
<evidence type="ECO:0008006" key="3">
    <source>
        <dbReference type="Google" id="ProtNLM"/>
    </source>
</evidence>
<name>A0A7K1Y2G0_9SPHI</name>
<dbReference type="InterPro" id="IPR011004">
    <property type="entry name" value="Trimer_LpxA-like_sf"/>
</dbReference>
<accession>A0A7K1Y2G0</accession>
<dbReference type="InterPro" id="IPR051159">
    <property type="entry name" value="Hexapeptide_acetyltransf"/>
</dbReference>
<dbReference type="Proteomes" id="UP000451233">
    <property type="component" value="Unassembled WGS sequence"/>
</dbReference>
<proteinExistence type="predicted"/>
<gene>
    <name evidence="1" type="ORF">GS398_19305</name>
</gene>
<dbReference type="EMBL" id="WVHS01000005">
    <property type="protein sequence ID" value="MXV17455.1"/>
    <property type="molecule type" value="Genomic_DNA"/>
</dbReference>
<dbReference type="PANTHER" id="PTHR23416">
    <property type="entry name" value="SIALIC ACID SYNTHASE-RELATED"/>
    <property type="match status" value="1"/>
</dbReference>
<comment type="caution">
    <text evidence="1">The sequence shown here is derived from an EMBL/GenBank/DDBJ whole genome shotgun (WGS) entry which is preliminary data.</text>
</comment>
<evidence type="ECO:0000313" key="2">
    <source>
        <dbReference type="Proteomes" id="UP000451233"/>
    </source>
</evidence>
<dbReference type="InterPro" id="IPR001451">
    <property type="entry name" value="Hexapep"/>
</dbReference>
<protein>
    <recommendedName>
        <fullName evidence="3">Acyltransferase</fullName>
    </recommendedName>
</protein>
<evidence type="ECO:0000313" key="1">
    <source>
        <dbReference type="EMBL" id="MXV17455.1"/>
    </source>
</evidence>
<keyword evidence="2" id="KW-1185">Reference proteome</keyword>
<dbReference type="Gene3D" id="2.160.10.10">
    <property type="entry name" value="Hexapeptide repeat proteins"/>
    <property type="match status" value="1"/>
</dbReference>